<evidence type="ECO:0000313" key="1">
    <source>
        <dbReference type="EMBL" id="KAH0468421.1"/>
    </source>
</evidence>
<dbReference type="EMBL" id="JAGFBR010000004">
    <property type="protein sequence ID" value="KAH0468421.1"/>
    <property type="molecule type" value="Genomic_DNA"/>
</dbReference>
<dbReference type="AlphaFoldDB" id="A0AAV7HHB2"/>
<keyword evidence="2" id="KW-1185">Reference proteome</keyword>
<sequence length="235" mass="25112">MEMEVFPQFCDHCKLLGHFDLDCPVLHPKQALSFLNVANDVVPPIDDGNVDLASNLVFPLVNFCGNNVGSDDGLGANKPTLLSHPSHVSNVVAVEDDVAPIVGDLSILPYEMDREAGNVLAVASSNEPVEPLVEGVNTCLVNSLASPIASPYIVGDSVSLQHMDDEAVSPLDNLIFADPVGSHVVVNDLDDSVLDMNVEPLLNDPSISKEISRPNGIVSFVDVSIALLRLFLLRI</sequence>
<protein>
    <submittedName>
        <fullName evidence="1">Uncharacterized protein</fullName>
    </submittedName>
</protein>
<reference evidence="1 2" key="1">
    <citation type="journal article" date="2021" name="Hortic Res">
        <title>Chromosome-scale assembly of the Dendrobium chrysotoxum genome enhances the understanding of orchid evolution.</title>
        <authorList>
            <person name="Zhang Y."/>
            <person name="Zhang G.Q."/>
            <person name="Zhang D."/>
            <person name="Liu X.D."/>
            <person name="Xu X.Y."/>
            <person name="Sun W.H."/>
            <person name="Yu X."/>
            <person name="Zhu X."/>
            <person name="Wang Z.W."/>
            <person name="Zhao X."/>
            <person name="Zhong W.Y."/>
            <person name="Chen H."/>
            <person name="Yin W.L."/>
            <person name="Huang T."/>
            <person name="Niu S.C."/>
            <person name="Liu Z.J."/>
        </authorList>
    </citation>
    <scope>NUCLEOTIDE SEQUENCE [LARGE SCALE GENOMIC DNA]</scope>
    <source>
        <strain evidence="1">Lindl</strain>
    </source>
</reference>
<organism evidence="1 2">
    <name type="scientific">Dendrobium chrysotoxum</name>
    <name type="common">Orchid</name>
    <dbReference type="NCBI Taxonomy" id="161865"/>
    <lineage>
        <taxon>Eukaryota</taxon>
        <taxon>Viridiplantae</taxon>
        <taxon>Streptophyta</taxon>
        <taxon>Embryophyta</taxon>
        <taxon>Tracheophyta</taxon>
        <taxon>Spermatophyta</taxon>
        <taxon>Magnoliopsida</taxon>
        <taxon>Liliopsida</taxon>
        <taxon>Asparagales</taxon>
        <taxon>Orchidaceae</taxon>
        <taxon>Epidendroideae</taxon>
        <taxon>Malaxideae</taxon>
        <taxon>Dendrobiinae</taxon>
        <taxon>Dendrobium</taxon>
    </lineage>
</organism>
<proteinExistence type="predicted"/>
<comment type="caution">
    <text evidence="1">The sequence shown here is derived from an EMBL/GenBank/DDBJ whole genome shotgun (WGS) entry which is preliminary data.</text>
</comment>
<accession>A0AAV7HHB2</accession>
<evidence type="ECO:0000313" key="2">
    <source>
        <dbReference type="Proteomes" id="UP000775213"/>
    </source>
</evidence>
<gene>
    <name evidence="1" type="ORF">IEQ34_003454</name>
</gene>
<name>A0AAV7HHB2_DENCH</name>
<dbReference type="Proteomes" id="UP000775213">
    <property type="component" value="Unassembled WGS sequence"/>
</dbReference>